<dbReference type="EMBL" id="JANPWB010000003">
    <property type="protein sequence ID" value="KAJ1201706.1"/>
    <property type="molecule type" value="Genomic_DNA"/>
</dbReference>
<comment type="caution">
    <text evidence="2">The sequence shown here is derived from an EMBL/GenBank/DDBJ whole genome shotgun (WGS) entry which is preliminary data.</text>
</comment>
<keyword evidence="3" id="KW-1185">Reference proteome</keyword>
<dbReference type="Proteomes" id="UP001066276">
    <property type="component" value="Chromosome 2_1"/>
</dbReference>
<organism evidence="2 3">
    <name type="scientific">Pleurodeles waltl</name>
    <name type="common">Iberian ribbed newt</name>
    <dbReference type="NCBI Taxonomy" id="8319"/>
    <lineage>
        <taxon>Eukaryota</taxon>
        <taxon>Metazoa</taxon>
        <taxon>Chordata</taxon>
        <taxon>Craniata</taxon>
        <taxon>Vertebrata</taxon>
        <taxon>Euteleostomi</taxon>
        <taxon>Amphibia</taxon>
        <taxon>Batrachia</taxon>
        <taxon>Caudata</taxon>
        <taxon>Salamandroidea</taxon>
        <taxon>Salamandridae</taxon>
        <taxon>Pleurodelinae</taxon>
        <taxon>Pleurodeles</taxon>
    </lineage>
</organism>
<reference evidence="2" key="1">
    <citation type="journal article" date="2022" name="bioRxiv">
        <title>Sequencing and chromosome-scale assembly of the giantPleurodeles waltlgenome.</title>
        <authorList>
            <person name="Brown T."/>
            <person name="Elewa A."/>
            <person name="Iarovenko S."/>
            <person name="Subramanian E."/>
            <person name="Araus A.J."/>
            <person name="Petzold A."/>
            <person name="Susuki M."/>
            <person name="Suzuki K.-i.T."/>
            <person name="Hayashi T."/>
            <person name="Toyoda A."/>
            <person name="Oliveira C."/>
            <person name="Osipova E."/>
            <person name="Leigh N.D."/>
            <person name="Simon A."/>
            <person name="Yun M.H."/>
        </authorList>
    </citation>
    <scope>NUCLEOTIDE SEQUENCE</scope>
    <source>
        <strain evidence="2">20211129_DDA</strain>
        <tissue evidence="2">Liver</tissue>
    </source>
</reference>
<protein>
    <recommendedName>
        <fullName evidence="1">Reverse transcriptase domain-containing protein</fullName>
    </recommendedName>
</protein>
<dbReference type="Pfam" id="PF00078">
    <property type="entry name" value="RVT_1"/>
    <property type="match status" value="1"/>
</dbReference>
<dbReference type="AlphaFoldDB" id="A0AAV7VLX2"/>
<dbReference type="SUPFAM" id="SSF56219">
    <property type="entry name" value="DNase I-like"/>
    <property type="match status" value="1"/>
</dbReference>
<feature type="domain" description="Reverse transcriptase" evidence="1">
    <location>
        <begin position="277"/>
        <end position="363"/>
    </location>
</feature>
<dbReference type="InterPro" id="IPR000477">
    <property type="entry name" value="RT_dom"/>
</dbReference>
<proteinExistence type="predicted"/>
<accession>A0AAV7VLX2</accession>
<evidence type="ECO:0000313" key="3">
    <source>
        <dbReference type="Proteomes" id="UP001066276"/>
    </source>
</evidence>
<evidence type="ECO:0000313" key="2">
    <source>
        <dbReference type="EMBL" id="KAJ1201706.1"/>
    </source>
</evidence>
<evidence type="ECO:0000259" key="1">
    <source>
        <dbReference type="Pfam" id="PF00078"/>
    </source>
</evidence>
<sequence>MDDAAKLLAEMVGEASLTDVIGSMGADARNFTWSRPDGSVHSRIDFVFTSKSVRIRQHSMVTVHFSDHRAIRFQGELTGKFLTGPGTWKLNSSLLGREDVQEELRRTYNEWQDMKDTFQSIGEWWEWVKGRIQDFFKNVGRKAARGRRKELGRLQQQLQELHDLQLWGWDVMNPLEAVKKELSEHFHDESRRIIFRSKVENLGKGEKCNSFFFKKIHSAHTPLVQLRNREGILCDTKEDIRKAVTDFYGDLYSEKRSDGDQAERFLEELLSEYIRMNPNIRGIPTPGDAKKEVKCTLYMDDVTLFCTDGKSVQSQLEACKDFGKASGAKINVDKSQAKLFGRWDLCNEPLPFPIEAGLVRILGIRFGGPGAAAKSWNERLAKVKQKLGFWSLRHLSIEGKALVLRNDARPVQQYVTQAWPLLANVARAVNSMVFHFVWHSKMDRVKRTVMHKEHRKGGKAVPDIPTILRAFFVCGCIRITLTNENKDHSAYRVLCFFLLPVWRRLEWDKWENATMFNWDLPWYYKEIEKFVVEFGLNCVTPSQWKPWTIHRLIRSRDTTEPVSDLPPATATRVTRLVTNGEVVSREACRRMVLNLLRDYTDKDNKEREKEKEL</sequence>
<dbReference type="Gene3D" id="3.60.10.10">
    <property type="entry name" value="Endonuclease/exonuclease/phosphatase"/>
    <property type="match status" value="1"/>
</dbReference>
<name>A0AAV7VLX2_PLEWA</name>
<gene>
    <name evidence="2" type="ORF">NDU88_005512</name>
</gene>
<dbReference type="InterPro" id="IPR036691">
    <property type="entry name" value="Endo/exonu/phosph_ase_sf"/>
</dbReference>